<keyword evidence="3" id="KW-0975">Bacterial flagellum</keyword>
<dbReference type="InterPro" id="IPR009926">
    <property type="entry name" value="T3SS_YcgR_PilZN"/>
</dbReference>
<keyword evidence="7" id="KW-1185">Reference proteome</keyword>
<organism evidence="6 7">
    <name type="scientific">Terasakiispira papahanaumokuakeensis</name>
    <dbReference type="NCBI Taxonomy" id="197479"/>
    <lineage>
        <taxon>Bacteria</taxon>
        <taxon>Pseudomonadati</taxon>
        <taxon>Pseudomonadota</taxon>
        <taxon>Gammaproteobacteria</taxon>
        <taxon>Oceanospirillales</taxon>
        <taxon>Terasakiispira</taxon>
    </lineage>
</organism>
<dbReference type="InterPro" id="IPR009875">
    <property type="entry name" value="PilZ_domain"/>
</dbReference>
<dbReference type="RefSeq" id="WP_068996839.1">
    <property type="nucleotide sequence ID" value="NZ_MDTQ01000001.1"/>
</dbReference>
<name>A0A1E2V648_9GAMM</name>
<dbReference type="AlphaFoldDB" id="A0A1E2V648"/>
<reference evidence="6 7" key="1">
    <citation type="submission" date="2016-08" db="EMBL/GenBank/DDBJ databases">
        <authorList>
            <person name="Seilhamer J.J."/>
        </authorList>
    </citation>
    <scope>NUCLEOTIDE SEQUENCE [LARGE SCALE GENOMIC DNA]</scope>
    <source>
        <strain evidence="6 7">PH27A</strain>
    </source>
</reference>
<dbReference type="STRING" id="197479.BFW38_01740"/>
<dbReference type="Proteomes" id="UP000094291">
    <property type="component" value="Unassembled WGS sequence"/>
</dbReference>
<dbReference type="Gene3D" id="2.40.10.220">
    <property type="entry name" value="predicted glycosyltransferase like domains"/>
    <property type="match status" value="1"/>
</dbReference>
<dbReference type="EMBL" id="MDTQ01000001">
    <property type="protein sequence ID" value="ODC02454.1"/>
    <property type="molecule type" value="Genomic_DNA"/>
</dbReference>
<dbReference type="Gene3D" id="2.30.110.10">
    <property type="entry name" value="Electron Transport, Fmn-binding Protein, Chain A"/>
    <property type="match status" value="1"/>
</dbReference>
<evidence type="ECO:0000256" key="3">
    <source>
        <dbReference type="ARBA" id="ARBA00023143"/>
    </source>
</evidence>
<comment type="caution">
    <text evidence="6">The sequence shown here is derived from an EMBL/GenBank/DDBJ whole genome shotgun (WGS) entry which is preliminary data.</text>
</comment>
<dbReference type="Pfam" id="PF07238">
    <property type="entry name" value="PilZ"/>
    <property type="match status" value="1"/>
</dbReference>
<sequence length="243" mass="27706">MPSGYDDDTLITRSSEIATVLRALQRQHSSLSLHFRGQGNQTYLTMILDVDPERQLFTLDELNPPSGHPKAVAGDTFSIRGSDNGVAVFFSGCSVIEVEEAQDGFLYTVRFPNALTHNQRREAFRAHVFRSLEIAVELNASTREAALQSYMQDLSSTGCKLVFDQIIQPPFHEMEVFERCLIHLPEHEVPLQLAMEARHATYDEQKGRTECGFRFLNVDGKTQQDIDRYVIYLQREARRLALR</sequence>
<dbReference type="GO" id="GO:0035438">
    <property type="term" value="F:cyclic-di-GMP binding"/>
    <property type="evidence" value="ECO:0007669"/>
    <property type="project" value="InterPro"/>
</dbReference>
<feature type="domain" description="Type III secretion system flagellar brake protein YcgR PilZN" evidence="5">
    <location>
        <begin position="11"/>
        <end position="116"/>
    </location>
</feature>
<evidence type="ECO:0000313" key="7">
    <source>
        <dbReference type="Proteomes" id="UP000094291"/>
    </source>
</evidence>
<evidence type="ECO:0000256" key="2">
    <source>
        <dbReference type="ARBA" id="ARBA00022741"/>
    </source>
</evidence>
<gene>
    <name evidence="6" type="ORF">BFW38_01740</name>
</gene>
<dbReference type="SUPFAM" id="SSF141371">
    <property type="entry name" value="PilZ domain-like"/>
    <property type="match status" value="1"/>
</dbReference>
<evidence type="ECO:0000313" key="6">
    <source>
        <dbReference type="EMBL" id="ODC02454.1"/>
    </source>
</evidence>
<feature type="domain" description="PilZ" evidence="4">
    <location>
        <begin position="119"/>
        <end position="230"/>
    </location>
</feature>
<evidence type="ECO:0000259" key="5">
    <source>
        <dbReference type="Pfam" id="PF07317"/>
    </source>
</evidence>
<evidence type="ECO:0000256" key="1">
    <source>
        <dbReference type="ARBA" id="ARBA00022636"/>
    </source>
</evidence>
<dbReference type="InterPro" id="IPR012349">
    <property type="entry name" value="Split_barrel_FMN-bd"/>
</dbReference>
<keyword evidence="1" id="KW-0973">c-di-GMP</keyword>
<evidence type="ECO:0008006" key="8">
    <source>
        <dbReference type="Google" id="ProtNLM"/>
    </source>
</evidence>
<dbReference type="Pfam" id="PF07317">
    <property type="entry name" value="PilZN"/>
    <property type="match status" value="1"/>
</dbReference>
<protein>
    <recommendedName>
        <fullName evidence="8">PilZ domain-containing protein</fullName>
    </recommendedName>
</protein>
<keyword evidence="2" id="KW-0547">Nucleotide-binding</keyword>
<dbReference type="OrthoDB" id="6746848at2"/>
<accession>A0A1E2V648</accession>
<evidence type="ECO:0000259" key="4">
    <source>
        <dbReference type="Pfam" id="PF07238"/>
    </source>
</evidence>
<proteinExistence type="predicted"/>